<dbReference type="Gene3D" id="2.160.20.10">
    <property type="entry name" value="Single-stranded right-handed beta-helix, Pectin lyase-like"/>
    <property type="match status" value="2"/>
</dbReference>
<gene>
    <name evidence="1" type="ORF">ACFFH4_13460</name>
</gene>
<evidence type="ECO:0008006" key="3">
    <source>
        <dbReference type="Google" id="ProtNLM"/>
    </source>
</evidence>
<dbReference type="InterPro" id="IPR011050">
    <property type="entry name" value="Pectin_lyase_fold/virulence"/>
</dbReference>
<name>A0ABV6NH08_9BACI</name>
<dbReference type="Pfam" id="PF12789">
    <property type="entry name" value="PTR"/>
    <property type="match status" value="2"/>
</dbReference>
<keyword evidence="2" id="KW-1185">Reference proteome</keyword>
<evidence type="ECO:0000313" key="2">
    <source>
        <dbReference type="Proteomes" id="UP001589833"/>
    </source>
</evidence>
<sequence length="1116" mass="123782">MAKIQVKQGLKAELTTLDIGEFGFCIDTHELYIGTLSGNKLMNVPSEPGSDVKASTANGYIKVDGTDIKVYDDSTIKDLLDSMATTDDLQNLVSNDKLNDSLSSKANLKDLEGLISIEDLTNLLSEKANTEALADLVSIEEFIQALSAKSDHDHEHRIEEVTGLQASLDSKFNRDDIEDLVTNSELANKLAKKADKSDVDEYNNALQTKADVNHEHKLIDITDVDTTNKTNGHALLYDSTTQKFVSKALPDSEDSGVTTLDGLSDVDVSAVNEGVVLSYTGGIWKAVSLSDNDNDGPSNLSNAYVIELERWGITEGIPSKPYQDADYFMADQNIQGINSALQYASENGFTDVVLPRGKYALCYPKTINLRSHMVFHLNGSTLKVIYDSDRKSPFDTRTGTDYYNFKGNSITLDNVTNSRLVGGTIIGCRDDRSFAVSAERAQEHTYGVVFTRGTNHSSIKHCVVRDYMGDNITFTSESPRTLTEFNMNLSKNTVDQSTGNLTPSANTLTSGFISIPNEGYTSFLIAGFGFARQTSITTREVSVFFYKEDNTYIGPLTRRKIYTPISIPVGARKLRLVFNNETNPLKNMNVTIRWGLAPHHNKVEHNEVFNGHRGGITLGGSYNVVQNNVIRDNGKNFLDGKPQFNDPTRYGINQEDSYGDNCVIRNNIIYNTNHGILAGCYSILIENNHIYNVDSIAINIYTTVYANIQGNFIYNCGNTIGLMTAHIQNAHVHITNNSMHGGNTQLSGSGYDVLVMGNTFVDPSIITMSNTDLSVFKNNNIRYSSYYSGTGWITVNRLEGCIMEAKGQRREITVRSYEQIGCVYNNLILNNRTRNDTTTREKVIFHDCKFINCRVDNHLFGMKQRLVEVRKSKFFDSTIRVGNINTDNEHPSFIANDCEFIVRTVNVLVATEINRSAGYGNVELEKCNIEITNSSFEHLILNGFTVVRSIVIMSLKRCNIKYSSEGNNLSLSYYSNKNSMINFISVENKFENINLPQEDEGIYIGYDPITHNNKEPESGYFSLGKVINNASPIPGGYVGWICTSAGEANKYQWTTNTLYTKGQLVHANNKVYKCTVEGTSGSIAPNHTSGIETDGTVTWGFVDAKAVLKLYGPISE</sequence>
<dbReference type="Proteomes" id="UP001589833">
    <property type="component" value="Unassembled WGS sequence"/>
</dbReference>
<dbReference type="InterPro" id="IPR012334">
    <property type="entry name" value="Pectin_lyas_fold"/>
</dbReference>
<evidence type="ECO:0000313" key="1">
    <source>
        <dbReference type="EMBL" id="MFC0560054.1"/>
    </source>
</evidence>
<dbReference type="InterPro" id="IPR006626">
    <property type="entry name" value="PbH1"/>
</dbReference>
<comment type="caution">
    <text evidence="1">The sequence shown here is derived from an EMBL/GenBank/DDBJ whole genome shotgun (WGS) entry which is preliminary data.</text>
</comment>
<proteinExistence type="predicted"/>
<organism evidence="1 2">
    <name type="scientific">Halalkalibacter alkalisediminis</name>
    <dbReference type="NCBI Taxonomy" id="935616"/>
    <lineage>
        <taxon>Bacteria</taxon>
        <taxon>Bacillati</taxon>
        <taxon>Bacillota</taxon>
        <taxon>Bacilli</taxon>
        <taxon>Bacillales</taxon>
        <taxon>Bacillaceae</taxon>
        <taxon>Halalkalibacter</taxon>
    </lineage>
</organism>
<dbReference type="SUPFAM" id="SSF51126">
    <property type="entry name" value="Pectin lyase-like"/>
    <property type="match status" value="1"/>
</dbReference>
<dbReference type="SMART" id="SM00710">
    <property type="entry name" value="PbH1"/>
    <property type="match status" value="8"/>
</dbReference>
<dbReference type="RefSeq" id="WP_273840558.1">
    <property type="nucleotide sequence ID" value="NZ_JAQQWT010000002.1"/>
</dbReference>
<protein>
    <recommendedName>
        <fullName evidence="3">Right handed beta helix domain-containing protein</fullName>
    </recommendedName>
</protein>
<reference evidence="1 2" key="1">
    <citation type="submission" date="2024-09" db="EMBL/GenBank/DDBJ databases">
        <authorList>
            <person name="Sun Q."/>
            <person name="Mori K."/>
        </authorList>
    </citation>
    <scope>NUCLEOTIDE SEQUENCE [LARGE SCALE GENOMIC DNA]</scope>
    <source>
        <strain evidence="1 2">NCAIM B.02301</strain>
    </source>
</reference>
<accession>A0ABV6NH08</accession>
<dbReference type="EMBL" id="JBHLTR010000017">
    <property type="protein sequence ID" value="MFC0560054.1"/>
    <property type="molecule type" value="Genomic_DNA"/>
</dbReference>